<accession>A0AAD9ZS86</accession>
<dbReference type="Proteomes" id="UP001281410">
    <property type="component" value="Unassembled WGS sequence"/>
</dbReference>
<proteinExistence type="predicted"/>
<sequence>MSAPLRWLTFDVERWTLYGITRNQSPCYIDDALKKIVLDMALIPNGDQTKFNQYENFLKMWETVWGASINANRQPCALNGDPDLASLSSLFLGSCLGLSSVSRLGSEKQERLKEHELPEEISNNEFLLEVLEIESARGPYEIEFDEEWLAITWKLKSSSPLTSRKSNLTRKSEESSNSVFVGVELPYLLGSASEDKEEEMDRG</sequence>
<comment type="caution">
    <text evidence="1">The sequence shown here is derived from an EMBL/GenBank/DDBJ whole genome shotgun (WGS) entry which is preliminary data.</text>
</comment>
<protein>
    <submittedName>
        <fullName evidence="1">Uncharacterized protein</fullName>
    </submittedName>
</protein>
<gene>
    <name evidence="1" type="ORF">Dsin_029239</name>
</gene>
<evidence type="ECO:0000313" key="2">
    <source>
        <dbReference type="Proteomes" id="UP001281410"/>
    </source>
</evidence>
<evidence type="ECO:0000313" key="1">
    <source>
        <dbReference type="EMBL" id="KAK3189678.1"/>
    </source>
</evidence>
<dbReference type="EMBL" id="JANJYJ010000009">
    <property type="protein sequence ID" value="KAK3189678.1"/>
    <property type="molecule type" value="Genomic_DNA"/>
</dbReference>
<dbReference type="AlphaFoldDB" id="A0AAD9ZS86"/>
<name>A0AAD9ZS86_9ROSI</name>
<keyword evidence="2" id="KW-1185">Reference proteome</keyword>
<organism evidence="1 2">
    <name type="scientific">Dipteronia sinensis</name>
    <dbReference type="NCBI Taxonomy" id="43782"/>
    <lineage>
        <taxon>Eukaryota</taxon>
        <taxon>Viridiplantae</taxon>
        <taxon>Streptophyta</taxon>
        <taxon>Embryophyta</taxon>
        <taxon>Tracheophyta</taxon>
        <taxon>Spermatophyta</taxon>
        <taxon>Magnoliopsida</taxon>
        <taxon>eudicotyledons</taxon>
        <taxon>Gunneridae</taxon>
        <taxon>Pentapetalae</taxon>
        <taxon>rosids</taxon>
        <taxon>malvids</taxon>
        <taxon>Sapindales</taxon>
        <taxon>Sapindaceae</taxon>
        <taxon>Hippocastanoideae</taxon>
        <taxon>Acereae</taxon>
        <taxon>Dipteronia</taxon>
    </lineage>
</organism>
<reference evidence="1" key="1">
    <citation type="journal article" date="2023" name="Plant J.">
        <title>Genome sequences and population genomics provide insights into the demographic history, inbreeding, and mutation load of two 'living fossil' tree species of Dipteronia.</title>
        <authorList>
            <person name="Feng Y."/>
            <person name="Comes H.P."/>
            <person name="Chen J."/>
            <person name="Zhu S."/>
            <person name="Lu R."/>
            <person name="Zhang X."/>
            <person name="Li P."/>
            <person name="Qiu J."/>
            <person name="Olsen K.M."/>
            <person name="Qiu Y."/>
        </authorList>
    </citation>
    <scope>NUCLEOTIDE SEQUENCE</scope>
    <source>
        <strain evidence="1">NBL</strain>
    </source>
</reference>